<dbReference type="OrthoDB" id="8597234at2759"/>
<reference evidence="1 2" key="1">
    <citation type="journal article" date="2019" name="Sci. Data">
        <title>Hybrid genome assembly and annotation of Danionella translucida.</title>
        <authorList>
            <person name="Kadobianskyi M."/>
            <person name="Schulze L."/>
            <person name="Schuelke M."/>
            <person name="Judkewitz B."/>
        </authorList>
    </citation>
    <scope>NUCLEOTIDE SEQUENCE [LARGE SCALE GENOMIC DNA]</scope>
    <source>
        <strain evidence="1 2">Bolton</strain>
    </source>
</reference>
<evidence type="ECO:0000313" key="1">
    <source>
        <dbReference type="EMBL" id="TRY56425.1"/>
    </source>
</evidence>
<protein>
    <submittedName>
        <fullName evidence="1">Uncharacterized protein</fullName>
    </submittedName>
</protein>
<dbReference type="AlphaFoldDB" id="A0A553MTE0"/>
<accession>A0A553MTE0</accession>
<proteinExistence type="predicted"/>
<dbReference type="EMBL" id="SRMA01027285">
    <property type="protein sequence ID" value="TRY56425.1"/>
    <property type="molecule type" value="Genomic_DNA"/>
</dbReference>
<evidence type="ECO:0000313" key="2">
    <source>
        <dbReference type="Proteomes" id="UP000316079"/>
    </source>
</evidence>
<keyword evidence="2" id="KW-1185">Reference proteome</keyword>
<name>A0A553MTE0_9TELE</name>
<sequence length="106" mass="12287">MTYFEERFVSMNFYFQDKEKTLLEDVKYIYVCVDLNAPKKEALRAIMDKACIAALKRLRKRGMRIGGRHRFVVIDESKFAHKQKLPQPAASCLLLLQKTSCPIICG</sequence>
<comment type="caution">
    <text evidence="1">The sequence shown here is derived from an EMBL/GenBank/DDBJ whole genome shotgun (WGS) entry which is preliminary data.</text>
</comment>
<organism evidence="1 2">
    <name type="scientific">Danionella cerebrum</name>
    <dbReference type="NCBI Taxonomy" id="2873325"/>
    <lineage>
        <taxon>Eukaryota</taxon>
        <taxon>Metazoa</taxon>
        <taxon>Chordata</taxon>
        <taxon>Craniata</taxon>
        <taxon>Vertebrata</taxon>
        <taxon>Euteleostomi</taxon>
        <taxon>Actinopterygii</taxon>
        <taxon>Neopterygii</taxon>
        <taxon>Teleostei</taxon>
        <taxon>Ostariophysi</taxon>
        <taxon>Cypriniformes</taxon>
        <taxon>Danionidae</taxon>
        <taxon>Danioninae</taxon>
        <taxon>Danionella</taxon>
    </lineage>
</organism>
<dbReference type="Proteomes" id="UP000316079">
    <property type="component" value="Unassembled WGS sequence"/>
</dbReference>
<gene>
    <name evidence="1" type="ORF">DNTS_025701</name>
</gene>